<protein>
    <submittedName>
        <fullName evidence="5">RNA methyltransferase</fullName>
    </submittedName>
</protein>
<evidence type="ECO:0000256" key="2">
    <source>
        <dbReference type="ARBA" id="ARBA00022603"/>
    </source>
</evidence>
<evidence type="ECO:0000256" key="3">
    <source>
        <dbReference type="ARBA" id="ARBA00022679"/>
    </source>
</evidence>
<dbReference type="InterPro" id="IPR004441">
    <property type="entry name" value="rRNA_MeTrfase_TrmH"/>
</dbReference>
<dbReference type="GO" id="GO:0032259">
    <property type="term" value="P:methylation"/>
    <property type="evidence" value="ECO:0007669"/>
    <property type="project" value="UniProtKB-KW"/>
</dbReference>
<dbReference type="PANTHER" id="PTHR46429">
    <property type="entry name" value="23S RRNA (GUANOSINE-2'-O-)-METHYLTRANSFERASE RLMB"/>
    <property type="match status" value="1"/>
</dbReference>
<dbReference type="EMBL" id="JAAZCD010000028">
    <property type="protein sequence ID" value="NLD30867.1"/>
    <property type="molecule type" value="Genomic_DNA"/>
</dbReference>
<dbReference type="Proteomes" id="UP000589373">
    <property type="component" value="Unassembled WGS sequence"/>
</dbReference>
<comment type="caution">
    <text evidence="5">The sequence shown here is derived from an EMBL/GenBank/DDBJ whole genome shotgun (WGS) entry which is preliminary data.</text>
</comment>
<feature type="non-terminal residue" evidence="5">
    <location>
        <position position="181"/>
    </location>
</feature>
<evidence type="ECO:0000259" key="4">
    <source>
        <dbReference type="SMART" id="SM00967"/>
    </source>
</evidence>
<dbReference type="Gene3D" id="3.40.1280.10">
    <property type="match status" value="1"/>
</dbReference>
<evidence type="ECO:0000313" key="6">
    <source>
        <dbReference type="Proteomes" id="UP000589373"/>
    </source>
</evidence>
<comment type="similarity">
    <text evidence="1">Belongs to the class IV-like SAM-binding methyltransferase superfamily. RNA methyltransferase TrmH family.</text>
</comment>
<dbReference type="InterPro" id="IPR029028">
    <property type="entry name" value="Alpha/beta_knot_MTases"/>
</dbReference>
<dbReference type="GO" id="GO:0005829">
    <property type="term" value="C:cytosol"/>
    <property type="evidence" value="ECO:0007669"/>
    <property type="project" value="TreeGrafter"/>
</dbReference>
<dbReference type="Pfam" id="PF00588">
    <property type="entry name" value="SpoU_methylase"/>
    <property type="match status" value="1"/>
</dbReference>
<feature type="domain" description="RNA 2-O ribose methyltransferase substrate binding" evidence="4">
    <location>
        <begin position="10"/>
        <end position="89"/>
    </location>
</feature>
<accession>A0A847D386</accession>
<dbReference type="InterPro" id="IPR001537">
    <property type="entry name" value="SpoU_MeTrfase"/>
</dbReference>
<dbReference type="AlphaFoldDB" id="A0A847D386"/>
<dbReference type="GO" id="GO:0006396">
    <property type="term" value="P:RNA processing"/>
    <property type="evidence" value="ECO:0007669"/>
    <property type="project" value="InterPro"/>
</dbReference>
<proteinExistence type="inferred from homology"/>
<dbReference type="SUPFAM" id="SSF75217">
    <property type="entry name" value="alpha/beta knot"/>
    <property type="match status" value="1"/>
</dbReference>
<sequence length="181" mass="20096">MTDAIPNEERLEGRNAVLEALAAGRAFNKVWYLKPLPDKKMDHRLNEIVHRFIDTDTVLYPVERKILDRMAVTPSHQGIIAQVAAHQYAEPEDILALAEARGEKPFILLLDQIQDSQNLGAIMRTADAAGVHGIIMPRRRSVALDASAAKSSAGAIEHVLCARVTNLNRTIEDFKARGIWV</sequence>
<keyword evidence="2 5" id="KW-0489">Methyltransferase</keyword>
<dbReference type="GO" id="GO:0003723">
    <property type="term" value="F:RNA binding"/>
    <property type="evidence" value="ECO:0007669"/>
    <property type="project" value="InterPro"/>
</dbReference>
<dbReference type="PANTHER" id="PTHR46429:SF1">
    <property type="entry name" value="23S RRNA (GUANOSINE-2'-O-)-METHYLTRANSFERASE RLMB"/>
    <property type="match status" value="1"/>
</dbReference>
<dbReference type="SMART" id="SM00967">
    <property type="entry name" value="SpoU_sub_bind"/>
    <property type="match status" value="1"/>
</dbReference>
<dbReference type="InterPro" id="IPR029064">
    <property type="entry name" value="Ribosomal_eL30-like_sf"/>
</dbReference>
<dbReference type="Pfam" id="PF08032">
    <property type="entry name" value="SpoU_sub_bind"/>
    <property type="match status" value="1"/>
</dbReference>
<dbReference type="GO" id="GO:0008173">
    <property type="term" value="F:RNA methyltransferase activity"/>
    <property type="evidence" value="ECO:0007669"/>
    <property type="project" value="InterPro"/>
</dbReference>
<reference evidence="5 6" key="1">
    <citation type="journal article" date="2020" name="Biotechnol. Biofuels">
        <title>New insights from the biogas microbiome by comprehensive genome-resolved metagenomics of nearly 1600 species originating from multiple anaerobic digesters.</title>
        <authorList>
            <person name="Campanaro S."/>
            <person name="Treu L."/>
            <person name="Rodriguez-R L.M."/>
            <person name="Kovalovszki A."/>
            <person name="Ziels R.M."/>
            <person name="Maus I."/>
            <person name="Zhu X."/>
            <person name="Kougias P.G."/>
            <person name="Basile A."/>
            <person name="Luo G."/>
            <person name="Schluter A."/>
            <person name="Konstantinidis K.T."/>
            <person name="Angelidaki I."/>
        </authorList>
    </citation>
    <scope>NUCLEOTIDE SEQUENCE [LARGE SCALE GENOMIC DNA]</scope>
    <source>
        <strain evidence="5">AS07pgkLD_105</strain>
    </source>
</reference>
<organism evidence="5 6">
    <name type="scientific">Trichococcus flocculiformis</name>
    <dbReference type="NCBI Taxonomy" id="82803"/>
    <lineage>
        <taxon>Bacteria</taxon>
        <taxon>Bacillati</taxon>
        <taxon>Bacillota</taxon>
        <taxon>Bacilli</taxon>
        <taxon>Lactobacillales</taxon>
        <taxon>Carnobacteriaceae</taxon>
        <taxon>Trichococcus</taxon>
    </lineage>
</organism>
<dbReference type="Gene3D" id="3.30.1330.30">
    <property type="match status" value="1"/>
</dbReference>
<keyword evidence="3 5" id="KW-0808">Transferase</keyword>
<gene>
    <name evidence="5" type="ORF">GX662_01205</name>
</gene>
<dbReference type="InterPro" id="IPR013123">
    <property type="entry name" value="SpoU_subst-bd"/>
</dbReference>
<evidence type="ECO:0000313" key="5">
    <source>
        <dbReference type="EMBL" id="NLD30867.1"/>
    </source>
</evidence>
<dbReference type="InterPro" id="IPR029026">
    <property type="entry name" value="tRNA_m1G_MTases_N"/>
</dbReference>
<dbReference type="SUPFAM" id="SSF55315">
    <property type="entry name" value="L30e-like"/>
    <property type="match status" value="1"/>
</dbReference>
<name>A0A847D386_9LACT</name>
<evidence type="ECO:0000256" key="1">
    <source>
        <dbReference type="ARBA" id="ARBA00007228"/>
    </source>
</evidence>